<dbReference type="EMBL" id="CP007806">
    <property type="protein sequence ID" value="AIG24733.1"/>
    <property type="molecule type" value="Genomic_DNA"/>
</dbReference>
<dbReference type="KEGG" id="blr:BRLA_c003380"/>
<evidence type="ECO:0000313" key="3">
    <source>
        <dbReference type="Proteomes" id="UP000005850"/>
    </source>
</evidence>
<dbReference type="STRING" id="1042163.BRLA_c003380"/>
<name>A0A075R0L4_BRELA</name>
<keyword evidence="3" id="KW-1185">Reference proteome</keyword>
<organism evidence="2 3">
    <name type="scientific">Brevibacillus laterosporus LMG 15441</name>
    <dbReference type="NCBI Taxonomy" id="1042163"/>
    <lineage>
        <taxon>Bacteria</taxon>
        <taxon>Bacillati</taxon>
        <taxon>Bacillota</taxon>
        <taxon>Bacilli</taxon>
        <taxon>Bacillales</taxon>
        <taxon>Paenibacillaceae</taxon>
        <taxon>Brevibacillus</taxon>
    </lineage>
</organism>
<protein>
    <submittedName>
        <fullName evidence="2">Uncharacterized protein</fullName>
    </submittedName>
</protein>
<sequence length="111" mass="12498">MYIYELHLHENILGYKLSYLLSSKTTCFPLNKTSTIAITISIDFFIILMSVISSVVGSFLISCLDCSKKKKDSPSNEITKSLQVCKHAGARKHRKTCINDLHILFTKKTGL</sequence>
<dbReference type="AlphaFoldDB" id="A0A075R0L4"/>
<gene>
    <name evidence="2" type="ORF">BRLA_c003380</name>
</gene>
<dbReference type="Proteomes" id="UP000005850">
    <property type="component" value="Chromosome"/>
</dbReference>
<keyword evidence="1" id="KW-1133">Transmembrane helix</keyword>
<keyword evidence="1" id="KW-0812">Transmembrane</keyword>
<evidence type="ECO:0000256" key="1">
    <source>
        <dbReference type="SAM" id="Phobius"/>
    </source>
</evidence>
<reference evidence="2 3" key="1">
    <citation type="journal article" date="2011" name="J. Bacteriol.">
        <title>Genome sequence of Brevibacillus laterosporus LMG 15441, a pathogen of invertebrates.</title>
        <authorList>
            <person name="Djukic M."/>
            <person name="Poehlein A."/>
            <person name="Thurmer A."/>
            <person name="Daniel R."/>
        </authorList>
    </citation>
    <scope>NUCLEOTIDE SEQUENCE [LARGE SCALE GENOMIC DNA]</scope>
    <source>
        <strain evidence="2 3">LMG 15441</strain>
    </source>
</reference>
<accession>A0A075R0L4</accession>
<evidence type="ECO:0000313" key="2">
    <source>
        <dbReference type="EMBL" id="AIG24733.1"/>
    </source>
</evidence>
<dbReference type="HOGENOM" id="CLU_2153514_0_0_9"/>
<keyword evidence="1" id="KW-0472">Membrane</keyword>
<proteinExistence type="predicted"/>
<feature type="transmembrane region" description="Helical" evidence="1">
    <location>
        <begin position="36"/>
        <end position="61"/>
    </location>
</feature>